<keyword evidence="11" id="KW-0969">Cilium</keyword>
<evidence type="ECO:0000256" key="8">
    <source>
        <dbReference type="ARBA" id="ARBA00030117"/>
    </source>
</evidence>
<proteinExistence type="inferred from homology"/>
<accession>A0ABW7HC89</accession>
<sequence length="111" mass="11052">MKIGNSPSPDGSASTAKAEQRPVARKADATSASEVARSTASAPAASAQVAISNAAQIAAATGTDDGSFDAAKVDRISKAISEGKFTVNANAIADKLVANAQELVSARGNKH</sequence>
<dbReference type="InterPro" id="IPR035890">
    <property type="entry name" value="Anti-sigma-28_factor_FlgM_sf"/>
</dbReference>
<evidence type="ECO:0000256" key="3">
    <source>
        <dbReference type="ARBA" id="ARBA00022491"/>
    </source>
</evidence>
<protein>
    <recommendedName>
        <fullName evidence="2">Negative regulator of flagellin synthesis</fullName>
    </recommendedName>
    <alternativeName>
        <fullName evidence="8">Anti-sigma-28 factor</fullName>
    </alternativeName>
</protein>
<evidence type="ECO:0000256" key="4">
    <source>
        <dbReference type="ARBA" id="ARBA00022795"/>
    </source>
</evidence>
<evidence type="ECO:0000256" key="1">
    <source>
        <dbReference type="ARBA" id="ARBA00005322"/>
    </source>
</evidence>
<dbReference type="InterPro" id="IPR031316">
    <property type="entry name" value="FlgM_C"/>
</dbReference>
<feature type="region of interest" description="Disordered" evidence="9">
    <location>
        <begin position="1"/>
        <end position="44"/>
    </location>
</feature>
<evidence type="ECO:0000256" key="2">
    <source>
        <dbReference type="ARBA" id="ARBA00017823"/>
    </source>
</evidence>
<comment type="similarity">
    <text evidence="1">Belongs to the FlgM family.</text>
</comment>
<dbReference type="EMBL" id="JBIGIC010000005">
    <property type="protein sequence ID" value="MFG6487336.1"/>
    <property type="molecule type" value="Genomic_DNA"/>
</dbReference>
<feature type="compositionally biased region" description="Polar residues" evidence="9">
    <location>
        <begin position="1"/>
        <end position="17"/>
    </location>
</feature>
<evidence type="ECO:0000256" key="6">
    <source>
        <dbReference type="ARBA" id="ARBA00023163"/>
    </source>
</evidence>
<keyword evidence="12" id="KW-1185">Reference proteome</keyword>
<keyword evidence="3" id="KW-0678">Repressor</keyword>
<dbReference type="RefSeq" id="WP_394409994.1">
    <property type="nucleotide sequence ID" value="NZ_JBIGIC010000005.1"/>
</dbReference>
<keyword evidence="5" id="KW-0805">Transcription regulation</keyword>
<dbReference type="NCBIfam" id="TIGR03824">
    <property type="entry name" value="FlgM_jcvi"/>
    <property type="match status" value="1"/>
</dbReference>
<name>A0ABW7HC89_9BURK</name>
<comment type="caution">
    <text evidence="11">The sequence shown here is derived from an EMBL/GenBank/DDBJ whole genome shotgun (WGS) entry which is preliminary data.</text>
</comment>
<dbReference type="Pfam" id="PF04316">
    <property type="entry name" value="FlgM"/>
    <property type="match status" value="1"/>
</dbReference>
<evidence type="ECO:0000313" key="11">
    <source>
        <dbReference type="EMBL" id="MFG6487336.1"/>
    </source>
</evidence>
<evidence type="ECO:0000256" key="7">
    <source>
        <dbReference type="ARBA" id="ARBA00024739"/>
    </source>
</evidence>
<evidence type="ECO:0000259" key="10">
    <source>
        <dbReference type="Pfam" id="PF04316"/>
    </source>
</evidence>
<evidence type="ECO:0000256" key="9">
    <source>
        <dbReference type="SAM" id="MobiDB-lite"/>
    </source>
</evidence>
<evidence type="ECO:0000313" key="12">
    <source>
        <dbReference type="Proteomes" id="UP001606134"/>
    </source>
</evidence>
<keyword evidence="6" id="KW-0804">Transcription</keyword>
<feature type="compositionally biased region" description="Basic and acidic residues" evidence="9">
    <location>
        <begin position="18"/>
        <end position="28"/>
    </location>
</feature>
<keyword evidence="11" id="KW-0966">Cell projection</keyword>
<evidence type="ECO:0000256" key="5">
    <source>
        <dbReference type="ARBA" id="ARBA00023015"/>
    </source>
</evidence>
<keyword evidence="11" id="KW-0282">Flagellum</keyword>
<reference evidence="11 12" key="1">
    <citation type="submission" date="2024-08" db="EMBL/GenBank/DDBJ databases">
        <authorList>
            <person name="Lu H."/>
        </authorList>
    </citation>
    <scope>NUCLEOTIDE SEQUENCE [LARGE SCALE GENOMIC DNA]</scope>
    <source>
        <strain evidence="11 12">BYS78W</strain>
    </source>
</reference>
<dbReference type="Proteomes" id="UP001606134">
    <property type="component" value="Unassembled WGS sequence"/>
</dbReference>
<dbReference type="InterPro" id="IPR007412">
    <property type="entry name" value="FlgM"/>
</dbReference>
<organism evidence="11 12">
    <name type="scientific">Pelomonas candidula</name>
    <dbReference type="NCBI Taxonomy" id="3299025"/>
    <lineage>
        <taxon>Bacteria</taxon>
        <taxon>Pseudomonadati</taxon>
        <taxon>Pseudomonadota</taxon>
        <taxon>Betaproteobacteria</taxon>
        <taxon>Burkholderiales</taxon>
        <taxon>Sphaerotilaceae</taxon>
        <taxon>Roseateles</taxon>
    </lineage>
</organism>
<feature type="compositionally biased region" description="Low complexity" evidence="9">
    <location>
        <begin position="35"/>
        <end position="44"/>
    </location>
</feature>
<dbReference type="SUPFAM" id="SSF101498">
    <property type="entry name" value="Anti-sigma factor FlgM"/>
    <property type="match status" value="1"/>
</dbReference>
<comment type="function">
    <text evidence="7">Responsible for the coupling of flagellin expression to flagellar assembly by preventing expression of the flagellin genes when a component of the middle class of proteins is defective. It negatively regulates flagellar genes by inhibiting the activity of FliA by directly binding to FliA.</text>
</comment>
<feature type="domain" description="Anti-sigma-28 factor FlgM C-terminal" evidence="10">
    <location>
        <begin position="48"/>
        <end position="97"/>
    </location>
</feature>
<gene>
    <name evidence="11" type="primary">flgM</name>
    <name evidence="11" type="ORF">ACG04R_11705</name>
</gene>
<keyword evidence="4" id="KW-1005">Bacterial flagellum biogenesis</keyword>